<comment type="caution">
    <text evidence="9">The sequence shown here is derived from an EMBL/GenBank/DDBJ whole genome shotgun (WGS) entry which is preliminary data.</text>
</comment>
<dbReference type="InterPro" id="IPR001179">
    <property type="entry name" value="PPIase_FKBP_dom"/>
</dbReference>
<dbReference type="PROSITE" id="PS50059">
    <property type="entry name" value="FKBP_PPIASE"/>
    <property type="match status" value="1"/>
</dbReference>
<dbReference type="PROSITE" id="PS51257">
    <property type="entry name" value="PROKAR_LIPOPROTEIN"/>
    <property type="match status" value="1"/>
</dbReference>
<evidence type="ECO:0000313" key="10">
    <source>
        <dbReference type="Proteomes" id="UP000028715"/>
    </source>
</evidence>
<dbReference type="PANTHER" id="PTHR43811">
    <property type="entry name" value="FKBP-TYPE PEPTIDYL-PROLYL CIS-TRANS ISOMERASE FKPA"/>
    <property type="match status" value="1"/>
</dbReference>
<evidence type="ECO:0000259" key="8">
    <source>
        <dbReference type="PROSITE" id="PS50059"/>
    </source>
</evidence>
<organism evidence="9 10">
    <name type="scientific">Flavobacterium reichenbachii</name>
    <dbReference type="NCBI Taxonomy" id="362418"/>
    <lineage>
        <taxon>Bacteria</taxon>
        <taxon>Pseudomonadati</taxon>
        <taxon>Bacteroidota</taxon>
        <taxon>Flavobacteriia</taxon>
        <taxon>Flavobacteriales</taxon>
        <taxon>Flavobacteriaceae</taxon>
        <taxon>Flavobacterium</taxon>
    </lineage>
</organism>
<accession>A0A085ZDC6</accession>
<reference evidence="9 10" key="1">
    <citation type="submission" date="2014-07" db="EMBL/GenBank/DDBJ databases">
        <title>Genome of Flavobacterium reichenbachii LMG 25512.</title>
        <authorList>
            <person name="Stropko S.J."/>
            <person name="Pipes S.E."/>
            <person name="Newman J.D."/>
        </authorList>
    </citation>
    <scope>NUCLEOTIDE SEQUENCE [LARGE SCALE GENOMIC DNA]</scope>
    <source>
        <strain evidence="9 10">LMG 25512</strain>
    </source>
</reference>
<comment type="similarity">
    <text evidence="2 6">Belongs to the FKBP-type PPIase family.</text>
</comment>
<feature type="signal peptide" evidence="7">
    <location>
        <begin position="1"/>
        <end position="19"/>
    </location>
</feature>
<evidence type="ECO:0000256" key="7">
    <source>
        <dbReference type="SAM" id="SignalP"/>
    </source>
</evidence>
<keyword evidence="10" id="KW-1185">Reference proteome</keyword>
<dbReference type="EMBL" id="JPRL01000005">
    <property type="protein sequence ID" value="KFF02440.1"/>
    <property type="molecule type" value="Genomic_DNA"/>
</dbReference>
<proteinExistence type="inferred from homology"/>
<dbReference type="eggNOG" id="COG0545">
    <property type="taxonomic scope" value="Bacteria"/>
</dbReference>
<keyword evidence="4 5" id="KW-0413">Isomerase</keyword>
<evidence type="ECO:0000256" key="4">
    <source>
        <dbReference type="ARBA" id="ARBA00023235"/>
    </source>
</evidence>
<evidence type="ECO:0000256" key="5">
    <source>
        <dbReference type="PROSITE-ProRule" id="PRU00277"/>
    </source>
</evidence>
<evidence type="ECO:0000313" key="9">
    <source>
        <dbReference type="EMBL" id="KFF02440.1"/>
    </source>
</evidence>
<evidence type="ECO:0000256" key="2">
    <source>
        <dbReference type="ARBA" id="ARBA00006577"/>
    </source>
</evidence>
<comment type="catalytic activity">
    <reaction evidence="1 5 6">
        <text>[protein]-peptidylproline (omega=180) = [protein]-peptidylproline (omega=0)</text>
        <dbReference type="Rhea" id="RHEA:16237"/>
        <dbReference type="Rhea" id="RHEA-COMP:10747"/>
        <dbReference type="Rhea" id="RHEA-COMP:10748"/>
        <dbReference type="ChEBI" id="CHEBI:83833"/>
        <dbReference type="ChEBI" id="CHEBI:83834"/>
        <dbReference type="EC" id="5.2.1.8"/>
    </reaction>
</comment>
<dbReference type="RefSeq" id="WP_035690227.1">
    <property type="nucleotide sequence ID" value="NZ_JPRL01000005.1"/>
</dbReference>
<sequence length="161" mass="17116">MKKLLAVLFTLTLFTSCSIDGGTNPENITPKDYSAENEKQITEYLAKNNLTSKAQATGTGLYFIINEQGTGKQATTSSTVTVSYKGSLISGSVFDQSTADGSTFVLSNLIEGWKEGIPYFKEGGSGLLIIPAHLGYGSYNKNGIPAGSVLIFEIKLVSVTN</sequence>
<protein>
    <recommendedName>
        <fullName evidence="6">Peptidyl-prolyl cis-trans isomerase</fullName>
        <ecNumber evidence="6">5.2.1.8</ecNumber>
    </recommendedName>
</protein>
<dbReference type="STRING" id="362418.IW19_24425"/>
<evidence type="ECO:0000256" key="1">
    <source>
        <dbReference type="ARBA" id="ARBA00000971"/>
    </source>
</evidence>
<dbReference type="AlphaFoldDB" id="A0A085ZDC6"/>
<dbReference type="Proteomes" id="UP000028715">
    <property type="component" value="Unassembled WGS sequence"/>
</dbReference>
<evidence type="ECO:0000256" key="6">
    <source>
        <dbReference type="RuleBase" id="RU003915"/>
    </source>
</evidence>
<dbReference type="Pfam" id="PF00254">
    <property type="entry name" value="FKBP_C"/>
    <property type="match status" value="1"/>
</dbReference>
<dbReference type="SUPFAM" id="SSF54534">
    <property type="entry name" value="FKBP-like"/>
    <property type="match status" value="1"/>
</dbReference>
<dbReference type="EC" id="5.2.1.8" evidence="6"/>
<dbReference type="InterPro" id="IPR046357">
    <property type="entry name" value="PPIase_dom_sf"/>
</dbReference>
<dbReference type="Gene3D" id="3.10.50.40">
    <property type="match status" value="1"/>
</dbReference>
<name>A0A085ZDC6_9FLAO</name>
<gene>
    <name evidence="9" type="ORF">IW19_24425</name>
</gene>
<evidence type="ECO:0000256" key="3">
    <source>
        <dbReference type="ARBA" id="ARBA00023110"/>
    </source>
</evidence>
<feature type="domain" description="PPIase FKBP-type" evidence="8">
    <location>
        <begin position="77"/>
        <end position="160"/>
    </location>
</feature>
<dbReference type="GO" id="GO:0003755">
    <property type="term" value="F:peptidyl-prolyl cis-trans isomerase activity"/>
    <property type="evidence" value="ECO:0007669"/>
    <property type="project" value="UniProtKB-UniRule"/>
</dbReference>
<dbReference type="OrthoDB" id="9814548at2"/>
<dbReference type="PANTHER" id="PTHR43811:SF19">
    <property type="entry name" value="39 KDA FK506-BINDING NUCLEAR PROTEIN"/>
    <property type="match status" value="1"/>
</dbReference>
<keyword evidence="3 5" id="KW-0697">Rotamase</keyword>
<feature type="chain" id="PRO_5001800973" description="Peptidyl-prolyl cis-trans isomerase" evidence="7">
    <location>
        <begin position="20"/>
        <end position="161"/>
    </location>
</feature>
<keyword evidence="7" id="KW-0732">Signal</keyword>